<accession>A0A814WHQ1</accession>
<protein>
    <submittedName>
        <fullName evidence="1">Uncharacterized protein</fullName>
    </submittedName>
</protein>
<dbReference type="EMBL" id="CAJNOJ010000147">
    <property type="protein sequence ID" value="CAF1198667.1"/>
    <property type="molecule type" value="Genomic_DNA"/>
</dbReference>
<reference evidence="1" key="1">
    <citation type="submission" date="2021-02" db="EMBL/GenBank/DDBJ databases">
        <authorList>
            <person name="Nowell W R."/>
        </authorList>
    </citation>
    <scope>NUCLEOTIDE SEQUENCE</scope>
</reference>
<comment type="caution">
    <text evidence="1">The sequence shown here is derived from an EMBL/GenBank/DDBJ whole genome shotgun (WGS) entry which is preliminary data.</text>
</comment>
<organism evidence="1 2">
    <name type="scientific">Adineta ricciae</name>
    <name type="common">Rotifer</name>
    <dbReference type="NCBI Taxonomy" id="249248"/>
    <lineage>
        <taxon>Eukaryota</taxon>
        <taxon>Metazoa</taxon>
        <taxon>Spiralia</taxon>
        <taxon>Gnathifera</taxon>
        <taxon>Rotifera</taxon>
        <taxon>Eurotatoria</taxon>
        <taxon>Bdelloidea</taxon>
        <taxon>Adinetida</taxon>
        <taxon>Adinetidae</taxon>
        <taxon>Adineta</taxon>
    </lineage>
</organism>
<proteinExistence type="predicted"/>
<sequence>MKHITYRSSLMINYSESISIRKCSQRRKHQTSQLTNYFSIQSVLPLAYTVHPYTGMDMNLYLGSNGIPYGQPTTRTGMVHLNNIPPQLYGFHYDPLPNIGVNAPYVRYHRLPNSGLPN</sequence>
<dbReference type="OrthoDB" id="10458584at2759"/>
<evidence type="ECO:0000313" key="2">
    <source>
        <dbReference type="Proteomes" id="UP000663852"/>
    </source>
</evidence>
<name>A0A814WHQ1_ADIRI</name>
<evidence type="ECO:0000313" key="1">
    <source>
        <dbReference type="EMBL" id="CAF1198667.1"/>
    </source>
</evidence>
<gene>
    <name evidence="1" type="ORF">EDS130_LOCUS25232</name>
</gene>
<dbReference type="Proteomes" id="UP000663852">
    <property type="component" value="Unassembled WGS sequence"/>
</dbReference>
<dbReference type="AlphaFoldDB" id="A0A814WHQ1"/>